<dbReference type="SMART" id="SM00953">
    <property type="entry name" value="RES"/>
    <property type="match status" value="1"/>
</dbReference>
<gene>
    <name evidence="2" type="ORF">BFN10_08835</name>
    <name evidence="3" type="ORF">SAMN04490184_2297</name>
</gene>
<dbReference type="Pfam" id="PF08808">
    <property type="entry name" value="RES"/>
    <property type="match status" value="1"/>
</dbReference>
<organism evidence="2 4">
    <name type="scientific">Pseudomonas extremorientalis</name>
    <dbReference type="NCBI Taxonomy" id="169669"/>
    <lineage>
        <taxon>Bacteria</taxon>
        <taxon>Pseudomonadati</taxon>
        <taxon>Pseudomonadota</taxon>
        <taxon>Gammaproteobacteria</taxon>
        <taxon>Pseudomonadales</taxon>
        <taxon>Pseudomonadaceae</taxon>
        <taxon>Pseudomonas</taxon>
    </lineage>
</organism>
<accession>A0A1H0PYS9</accession>
<reference evidence="2 4" key="1">
    <citation type="submission" date="2016-08" db="EMBL/GenBank/DDBJ databases">
        <title>Draft genome sequence of the type strain of Pseudomonas extremorientalis LMG 19695T isolated from drinking water reservoir.</title>
        <authorList>
            <person name="Tambong J.T."/>
        </authorList>
    </citation>
    <scope>NUCLEOTIDE SEQUENCE [LARGE SCALE GENOMIC DNA]</scope>
    <source>
        <strain evidence="2 4">LMG 19695</strain>
    </source>
</reference>
<evidence type="ECO:0000313" key="2">
    <source>
        <dbReference type="EMBL" id="OIN10785.1"/>
    </source>
</evidence>
<dbReference type="InterPro" id="IPR014914">
    <property type="entry name" value="RES_dom"/>
</dbReference>
<evidence type="ECO:0000313" key="5">
    <source>
        <dbReference type="Proteomes" id="UP000182654"/>
    </source>
</evidence>
<dbReference type="EMBL" id="LT629708">
    <property type="protein sequence ID" value="SDP10292.1"/>
    <property type="molecule type" value="Genomic_DNA"/>
</dbReference>
<protein>
    <submittedName>
        <fullName evidence="3">RES domain-containing protein</fullName>
    </submittedName>
</protein>
<name>A0A1H0PYS9_9PSED</name>
<evidence type="ECO:0000259" key="1">
    <source>
        <dbReference type="SMART" id="SM00953"/>
    </source>
</evidence>
<feature type="domain" description="RES" evidence="1">
    <location>
        <begin position="211"/>
        <end position="369"/>
    </location>
</feature>
<sequence length="430" mass="49004">MDEDLICHKCLNEAYLIGLIRRTGMTAECSFCLIKRRKAIPFDALITMVDDVLQKYCHPGAIYDHYDDNGKRSETEQAGDPLIFHVAELLGLDEDDPVVERVLCDLNESSHYDIIQGGEARYSDDENYEWRVIRPREAEARWLNFQNEMKHGNRFFSQHAKDFLDWLFRGLSSFKSPDGSMSVIRELVDEQIFRARRCDSLAEYDSIISKPAAELGPPPKEAAGAGRMNPKGLAAFYGAFDRKTCVAELRPPVGGRVVSGEFKLTRPVRVLDFIALDEAYEARPLSAFEASYEEQMGRRIFLKTLHAKITVPVLPNQEHEYLATQVMAEYLATQFDPPLDGVLFESAQVRKGTNLTLFNHAVVASLEPRTAFTKLDDLLSSPPSQTPAIEYVPDTLVRHKVCRVRFITEDLQREDGQPESDEYYDDWDDY</sequence>
<reference evidence="3 5" key="2">
    <citation type="submission" date="2016-10" db="EMBL/GenBank/DDBJ databases">
        <authorList>
            <person name="Varghese N."/>
            <person name="Submissions S."/>
        </authorList>
    </citation>
    <scope>NUCLEOTIDE SEQUENCE [LARGE SCALE GENOMIC DNA]</scope>
    <source>
        <strain evidence="3 5">BS2774</strain>
    </source>
</reference>
<evidence type="ECO:0000313" key="4">
    <source>
        <dbReference type="Proteomes" id="UP000181686"/>
    </source>
</evidence>
<dbReference type="Proteomes" id="UP000182654">
    <property type="component" value="Chromosome I"/>
</dbReference>
<dbReference type="EMBL" id="MDGK01000017">
    <property type="protein sequence ID" value="OIN10785.1"/>
    <property type="molecule type" value="Genomic_DNA"/>
</dbReference>
<dbReference type="AlphaFoldDB" id="A0A1H0PYS9"/>
<dbReference type="RefSeq" id="WP_071489352.1">
    <property type="nucleotide sequence ID" value="NZ_LT629708.1"/>
</dbReference>
<proteinExistence type="predicted"/>
<keyword evidence="5" id="KW-1185">Reference proteome</keyword>
<evidence type="ECO:0000313" key="3">
    <source>
        <dbReference type="EMBL" id="SDP10292.1"/>
    </source>
</evidence>
<dbReference type="Proteomes" id="UP000181686">
    <property type="component" value="Unassembled WGS sequence"/>
</dbReference>